<dbReference type="Proteomes" id="UP000199427">
    <property type="component" value="Unassembled WGS sequence"/>
</dbReference>
<proteinExistence type="predicted"/>
<gene>
    <name evidence="1" type="ORF">SAMN05216362_11067</name>
</gene>
<evidence type="ECO:0008006" key="3">
    <source>
        <dbReference type="Google" id="ProtNLM"/>
    </source>
</evidence>
<reference evidence="1 2" key="1">
    <citation type="submission" date="2016-10" db="EMBL/GenBank/DDBJ databases">
        <authorList>
            <person name="de Groot N.N."/>
        </authorList>
    </citation>
    <scope>NUCLEOTIDE SEQUENCE [LARGE SCALE GENOMIC DNA]</scope>
    <source>
        <strain evidence="1 2">DSM 21633</strain>
    </source>
</reference>
<sequence length="90" mass="10659">MNIDIISDVKEEAELRYVSVKTDTRRYDLILLTSERLNQKGEVVIIDDQGSRYTKVHKDKIEDSEYLAHAFNVNEYESDEIYQFLKEVLE</sequence>
<accession>A0A1H9EWL5</accession>
<name>A0A1H9EWL5_9BACI</name>
<organism evidence="1 2">
    <name type="scientific">Piscibacillus halophilus</name>
    <dbReference type="NCBI Taxonomy" id="571933"/>
    <lineage>
        <taxon>Bacteria</taxon>
        <taxon>Bacillati</taxon>
        <taxon>Bacillota</taxon>
        <taxon>Bacilli</taxon>
        <taxon>Bacillales</taxon>
        <taxon>Bacillaceae</taxon>
        <taxon>Piscibacillus</taxon>
    </lineage>
</organism>
<evidence type="ECO:0000313" key="1">
    <source>
        <dbReference type="EMBL" id="SEQ30045.1"/>
    </source>
</evidence>
<evidence type="ECO:0000313" key="2">
    <source>
        <dbReference type="Proteomes" id="UP000199427"/>
    </source>
</evidence>
<dbReference type="InterPro" id="IPR021415">
    <property type="entry name" value="SAV0927-like"/>
</dbReference>
<dbReference type="RefSeq" id="WP_091773279.1">
    <property type="nucleotide sequence ID" value="NZ_CAESCL010000022.1"/>
</dbReference>
<dbReference type="EMBL" id="FOES01000010">
    <property type="protein sequence ID" value="SEQ30045.1"/>
    <property type="molecule type" value="Genomic_DNA"/>
</dbReference>
<keyword evidence="2" id="KW-1185">Reference proteome</keyword>
<dbReference type="STRING" id="571933.SAMN05216362_11067"/>
<dbReference type="Pfam" id="PF11256">
    <property type="entry name" value="SAV0927-like"/>
    <property type="match status" value="1"/>
</dbReference>
<dbReference type="AlphaFoldDB" id="A0A1H9EWL5"/>
<protein>
    <recommendedName>
        <fullName evidence="3">DUF3055 domain-containing protein</fullName>
    </recommendedName>
</protein>